<keyword evidence="1" id="KW-0812">Transmembrane</keyword>
<accession>A0ABV7Y792</accession>
<feature type="transmembrane region" description="Helical" evidence="1">
    <location>
        <begin position="68"/>
        <end position="90"/>
    </location>
</feature>
<feature type="transmembrane region" description="Helical" evidence="1">
    <location>
        <begin position="28"/>
        <end position="48"/>
    </location>
</feature>
<name>A0ABV7Y792_9ACTN</name>
<feature type="transmembrane region" description="Helical" evidence="1">
    <location>
        <begin position="142"/>
        <end position="165"/>
    </location>
</feature>
<organism evidence="2 3">
    <name type="scientific">Tenggerimyces flavus</name>
    <dbReference type="NCBI Taxonomy" id="1708749"/>
    <lineage>
        <taxon>Bacteria</taxon>
        <taxon>Bacillati</taxon>
        <taxon>Actinomycetota</taxon>
        <taxon>Actinomycetes</taxon>
        <taxon>Propionibacteriales</taxon>
        <taxon>Nocardioidaceae</taxon>
        <taxon>Tenggerimyces</taxon>
    </lineage>
</organism>
<dbReference type="Pfam" id="PF06197">
    <property type="entry name" value="DUF998"/>
    <property type="match status" value="1"/>
</dbReference>
<keyword evidence="1" id="KW-1133">Transmembrane helix</keyword>
<dbReference type="RefSeq" id="WP_205116920.1">
    <property type="nucleotide sequence ID" value="NZ_JAFBCM010000001.1"/>
</dbReference>
<gene>
    <name evidence="2" type="ORF">ACFOUW_07495</name>
</gene>
<comment type="caution">
    <text evidence="2">The sequence shown here is derived from an EMBL/GenBank/DDBJ whole genome shotgun (WGS) entry which is preliminary data.</text>
</comment>
<dbReference type="EMBL" id="JBHRZH010000006">
    <property type="protein sequence ID" value="MFC3760677.1"/>
    <property type="molecule type" value="Genomic_DNA"/>
</dbReference>
<keyword evidence="3" id="KW-1185">Reference proteome</keyword>
<reference evidence="3" key="1">
    <citation type="journal article" date="2019" name="Int. J. Syst. Evol. Microbiol.">
        <title>The Global Catalogue of Microorganisms (GCM) 10K type strain sequencing project: providing services to taxonomists for standard genome sequencing and annotation.</title>
        <authorList>
            <consortium name="The Broad Institute Genomics Platform"/>
            <consortium name="The Broad Institute Genome Sequencing Center for Infectious Disease"/>
            <person name="Wu L."/>
            <person name="Ma J."/>
        </authorList>
    </citation>
    <scope>NUCLEOTIDE SEQUENCE [LARGE SCALE GENOMIC DNA]</scope>
    <source>
        <strain evidence="3">CGMCC 4.7241</strain>
    </source>
</reference>
<dbReference type="Proteomes" id="UP001595699">
    <property type="component" value="Unassembled WGS sequence"/>
</dbReference>
<proteinExistence type="predicted"/>
<feature type="transmembrane region" description="Helical" evidence="1">
    <location>
        <begin position="102"/>
        <end position="122"/>
    </location>
</feature>
<sequence length="232" mass="23941">MTQHTATAATLTSKNAVCDPATSVTRSLLGYGVVAGPLYTIVALTQAFTREGFDLSRHQVSLLSNGDLGWIQITNFVLTGLMTIAFAVGLGRALKDGRGAKWAPRLIGTYGASLIAAGIFRADPALGFPAGTPTGGPVTMSWHALGHFTAGAIGFLALVIGCIVLARRFAGEGRKAWAAYSVATGVLFLFSFIGIASTGGAVVANVGFGIAVALAWTWVAAVAVHLYQRASK</sequence>
<dbReference type="InterPro" id="IPR009339">
    <property type="entry name" value="DUF998"/>
</dbReference>
<protein>
    <submittedName>
        <fullName evidence="2">DUF998 domain-containing protein</fullName>
    </submittedName>
</protein>
<evidence type="ECO:0000313" key="3">
    <source>
        <dbReference type="Proteomes" id="UP001595699"/>
    </source>
</evidence>
<evidence type="ECO:0000256" key="1">
    <source>
        <dbReference type="SAM" id="Phobius"/>
    </source>
</evidence>
<feature type="transmembrane region" description="Helical" evidence="1">
    <location>
        <begin position="177"/>
        <end position="196"/>
    </location>
</feature>
<evidence type="ECO:0000313" key="2">
    <source>
        <dbReference type="EMBL" id="MFC3760677.1"/>
    </source>
</evidence>
<feature type="transmembrane region" description="Helical" evidence="1">
    <location>
        <begin position="202"/>
        <end position="227"/>
    </location>
</feature>
<keyword evidence="1" id="KW-0472">Membrane</keyword>